<gene>
    <name evidence="1" type="ORF">BDY19DRAFT_911670</name>
</gene>
<accession>A0ACB8UKG3</accession>
<reference evidence="1" key="1">
    <citation type="journal article" date="2021" name="Environ. Microbiol.">
        <title>Gene family expansions and transcriptome signatures uncover fungal adaptations to wood decay.</title>
        <authorList>
            <person name="Hage H."/>
            <person name="Miyauchi S."/>
            <person name="Viragh M."/>
            <person name="Drula E."/>
            <person name="Min B."/>
            <person name="Chaduli D."/>
            <person name="Navarro D."/>
            <person name="Favel A."/>
            <person name="Norest M."/>
            <person name="Lesage-Meessen L."/>
            <person name="Balint B."/>
            <person name="Merenyi Z."/>
            <person name="de Eugenio L."/>
            <person name="Morin E."/>
            <person name="Martinez A.T."/>
            <person name="Baldrian P."/>
            <person name="Stursova M."/>
            <person name="Martinez M.J."/>
            <person name="Novotny C."/>
            <person name="Magnuson J.K."/>
            <person name="Spatafora J.W."/>
            <person name="Maurice S."/>
            <person name="Pangilinan J."/>
            <person name="Andreopoulos W."/>
            <person name="LaButti K."/>
            <person name="Hundley H."/>
            <person name="Na H."/>
            <person name="Kuo A."/>
            <person name="Barry K."/>
            <person name="Lipzen A."/>
            <person name="Henrissat B."/>
            <person name="Riley R."/>
            <person name="Ahrendt S."/>
            <person name="Nagy L.G."/>
            <person name="Grigoriev I.V."/>
            <person name="Martin F."/>
            <person name="Rosso M.N."/>
        </authorList>
    </citation>
    <scope>NUCLEOTIDE SEQUENCE</scope>
    <source>
        <strain evidence="1">CBS 384.51</strain>
    </source>
</reference>
<keyword evidence="2" id="KW-1185">Reference proteome</keyword>
<sequence length="405" mass="44716">MSFQHFRLDHGQLAQPSQPQPPPPTVVSQSRSSLSQALGHNLPTASSSQVHHVSQHQSASLGQPPLAGLVLDVSNSTNIDGTGSNGVASTLHIQHVENDGTMKKAPYGSGEPDDGYTLVFASMATFNEWRKREEEERVVEFVKGDTHGSKAIPPRFKEHTKLVCARHTRSGRKKYVKKFPERVRKVPSRKIEGQGCPASISYKTYFETEEVRVSYVSEHSHEIGPANLPYTKRGRRAQVLSEHIQHNGHSSDGRESTEDPEDSPPIPSQNNPIPGPSNSASPILQHPQAEPALNHLTPPQSFDNIIALYPSPPLASPTPQQQQHSLPLPQPQMQHHAQLPPPVPPPPPSPITQMALNQERWDRMSAIFESVRGHARTFDYPSPSVATLETILIRLYLESPVNLYS</sequence>
<organism evidence="1 2">
    <name type="scientific">Irpex rosettiformis</name>
    <dbReference type="NCBI Taxonomy" id="378272"/>
    <lineage>
        <taxon>Eukaryota</taxon>
        <taxon>Fungi</taxon>
        <taxon>Dikarya</taxon>
        <taxon>Basidiomycota</taxon>
        <taxon>Agaricomycotina</taxon>
        <taxon>Agaricomycetes</taxon>
        <taxon>Polyporales</taxon>
        <taxon>Irpicaceae</taxon>
        <taxon>Irpex</taxon>
    </lineage>
</organism>
<name>A0ACB8UKG3_9APHY</name>
<protein>
    <submittedName>
        <fullName evidence="1">Uncharacterized protein</fullName>
    </submittedName>
</protein>
<dbReference type="Proteomes" id="UP001055072">
    <property type="component" value="Unassembled WGS sequence"/>
</dbReference>
<evidence type="ECO:0000313" key="2">
    <source>
        <dbReference type="Proteomes" id="UP001055072"/>
    </source>
</evidence>
<proteinExistence type="predicted"/>
<comment type="caution">
    <text evidence="1">The sequence shown here is derived from an EMBL/GenBank/DDBJ whole genome shotgun (WGS) entry which is preliminary data.</text>
</comment>
<evidence type="ECO:0000313" key="1">
    <source>
        <dbReference type="EMBL" id="KAI0094195.1"/>
    </source>
</evidence>
<dbReference type="EMBL" id="MU274900">
    <property type="protein sequence ID" value="KAI0094195.1"/>
    <property type="molecule type" value="Genomic_DNA"/>
</dbReference>